<comment type="caution">
    <text evidence="2">The sequence shown here is derived from an EMBL/GenBank/DDBJ whole genome shotgun (WGS) entry which is preliminary data.</text>
</comment>
<keyword evidence="1" id="KW-0472">Membrane</keyword>
<reference evidence="2 3" key="1">
    <citation type="submission" date="2019-03" db="EMBL/GenBank/DDBJ databases">
        <title>Genomic Encyclopedia of Type Strains, Phase III (KMG-III): the genomes of soil and plant-associated and newly described type strains.</title>
        <authorList>
            <person name="Whitman W."/>
        </authorList>
    </citation>
    <scope>NUCLEOTIDE SEQUENCE [LARGE SCALE GENOMIC DNA]</scope>
    <source>
        <strain evidence="2 3">VKM Ac-2527</strain>
    </source>
</reference>
<dbReference type="Proteomes" id="UP000295388">
    <property type="component" value="Unassembled WGS sequence"/>
</dbReference>
<organism evidence="2 3">
    <name type="scientific">Kribbella caucasensis</name>
    <dbReference type="NCBI Taxonomy" id="2512215"/>
    <lineage>
        <taxon>Bacteria</taxon>
        <taxon>Bacillati</taxon>
        <taxon>Actinomycetota</taxon>
        <taxon>Actinomycetes</taxon>
        <taxon>Propionibacteriales</taxon>
        <taxon>Kribbellaceae</taxon>
        <taxon>Kribbella</taxon>
    </lineage>
</organism>
<feature type="transmembrane region" description="Helical" evidence="1">
    <location>
        <begin position="12"/>
        <end position="31"/>
    </location>
</feature>
<keyword evidence="3" id="KW-1185">Reference proteome</keyword>
<name>A0A4R6KAQ9_9ACTN</name>
<evidence type="ECO:0000313" key="3">
    <source>
        <dbReference type="Proteomes" id="UP000295388"/>
    </source>
</evidence>
<keyword evidence="1" id="KW-0812">Transmembrane</keyword>
<dbReference type="EMBL" id="SNWQ01000011">
    <property type="protein sequence ID" value="TDO46171.1"/>
    <property type="molecule type" value="Genomic_DNA"/>
</dbReference>
<evidence type="ECO:0000256" key="1">
    <source>
        <dbReference type="SAM" id="Phobius"/>
    </source>
</evidence>
<sequence>MREDDLHGRQLLILLAFFTSSGGLLYLIGWLTRPSFLFENPLICAAIAGAACYPARFLVENRTWWKDLTKPRPVRPLGRRARRAADHGLGALTVLRMIVGVVLVLGSLAILPLGIWAVRDNQRLVEAGPVHQVEVVSVEADKWSDQDDRIVKVARPGDGHPVDLDGADQLDQPPVVGDKVEVVVDPSDPTIVILATADWSFHWYDALLGLVITAACLGVAFAVGFG</sequence>
<keyword evidence="1" id="KW-1133">Transmembrane helix</keyword>
<proteinExistence type="predicted"/>
<evidence type="ECO:0000313" key="2">
    <source>
        <dbReference type="EMBL" id="TDO46171.1"/>
    </source>
</evidence>
<accession>A0A4R6KAQ9</accession>
<protein>
    <submittedName>
        <fullName evidence="2">Uncharacterized protein</fullName>
    </submittedName>
</protein>
<feature type="transmembrane region" description="Helical" evidence="1">
    <location>
        <begin position="89"/>
        <end position="115"/>
    </location>
</feature>
<feature type="transmembrane region" description="Helical" evidence="1">
    <location>
        <begin position="206"/>
        <end position="225"/>
    </location>
</feature>
<gene>
    <name evidence="2" type="ORF">EV643_11123</name>
</gene>
<feature type="transmembrane region" description="Helical" evidence="1">
    <location>
        <begin position="37"/>
        <end position="59"/>
    </location>
</feature>
<dbReference type="OrthoDB" id="3826928at2"/>
<dbReference type="AlphaFoldDB" id="A0A4R6KAQ9"/>
<dbReference type="RefSeq" id="WP_133802063.1">
    <property type="nucleotide sequence ID" value="NZ_SNWQ01000011.1"/>
</dbReference>